<dbReference type="EMBL" id="CP006773">
    <property type="protein sequence ID" value="AHD02933.1"/>
    <property type="molecule type" value="Genomic_DNA"/>
</dbReference>
<dbReference type="STRING" id="999552.METH_06730"/>
<evidence type="ECO:0000313" key="2">
    <source>
        <dbReference type="Proteomes" id="UP000018780"/>
    </source>
</evidence>
<accession>V9VYB1</accession>
<evidence type="ECO:0000313" key="1">
    <source>
        <dbReference type="EMBL" id="AHD02933.1"/>
    </source>
</evidence>
<dbReference type="HOGENOM" id="CLU_2601706_0_0_5"/>
<proteinExistence type="predicted"/>
<dbReference type="AlphaFoldDB" id="V9VYB1"/>
<dbReference type="Proteomes" id="UP000018780">
    <property type="component" value="Chromosome"/>
</dbReference>
<dbReference type="KEGG" id="lmd:METH_06730"/>
<sequence length="79" mass="9176">MVSKLGASVYFRYANEFALERIWEGNFNAPRLDETVWNVLSNEVRHKFTGPGAPISEYSDWTAYPDYYGGEIVEFWCLT</sequence>
<protein>
    <submittedName>
        <fullName evidence="1">Uncharacterized protein</fullName>
    </submittedName>
</protein>
<organism evidence="1 2">
    <name type="scientific">Leisingera methylohalidivorans DSM 14336</name>
    <dbReference type="NCBI Taxonomy" id="999552"/>
    <lineage>
        <taxon>Bacteria</taxon>
        <taxon>Pseudomonadati</taxon>
        <taxon>Pseudomonadota</taxon>
        <taxon>Alphaproteobacteria</taxon>
        <taxon>Rhodobacterales</taxon>
        <taxon>Roseobacteraceae</taxon>
        <taxon>Leisingera</taxon>
    </lineage>
</organism>
<name>V9VYB1_9RHOB</name>
<gene>
    <name evidence="1" type="ORF">METH_06730</name>
</gene>
<keyword evidence="2" id="KW-1185">Reference proteome</keyword>
<reference evidence="1 2" key="1">
    <citation type="submission" date="2013-09" db="EMBL/GenBank/DDBJ databases">
        <authorList>
            <consortium name="DOE Joint Genome Institute"/>
            <person name="Klenk H.-P."/>
            <person name="Huntemann M."/>
            <person name="Han J."/>
            <person name="Chen A."/>
            <person name="Kyrpides N."/>
            <person name="Mavromatis K."/>
            <person name="Markowitz V."/>
            <person name="Palaniappan K."/>
            <person name="Ivanova N."/>
            <person name="Schaumberg A."/>
            <person name="Pati A."/>
            <person name="Liolios K."/>
            <person name="Nordberg H.P."/>
            <person name="Cantor M.N."/>
            <person name="Hua S.X."/>
            <person name="Woyke T."/>
        </authorList>
    </citation>
    <scope>NUCLEOTIDE SEQUENCE [LARGE SCALE GENOMIC DNA]</scope>
    <source>
        <strain evidence="1 2">DSM 14336</strain>
    </source>
</reference>